<feature type="compositionally biased region" description="Basic and acidic residues" evidence="1">
    <location>
        <begin position="244"/>
        <end position="258"/>
    </location>
</feature>
<keyword evidence="3" id="KW-1185">Reference proteome</keyword>
<dbReference type="STRING" id="4536.A0A0E0J5H4"/>
<reference evidence="2" key="2">
    <citation type="submission" date="2018-04" db="EMBL/GenBank/DDBJ databases">
        <title>OnivRS2 (Oryza nivara Reference Sequence Version 2).</title>
        <authorList>
            <person name="Zhang J."/>
            <person name="Kudrna D."/>
            <person name="Lee S."/>
            <person name="Talag J."/>
            <person name="Rajasekar S."/>
            <person name="Welchert J."/>
            <person name="Hsing Y.-I."/>
            <person name="Wing R.A."/>
        </authorList>
    </citation>
    <scope>NUCLEOTIDE SEQUENCE [LARGE SCALE GENOMIC DNA]</scope>
    <source>
        <strain evidence="2">SL10</strain>
    </source>
</reference>
<reference evidence="2" key="1">
    <citation type="submission" date="2015-04" db="UniProtKB">
        <authorList>
            <consortium name="EnsemblPlants"/>
        </authorList>
    </citation>
    <scope>IDENTIFICATION</scope>
    <source>
        <strain evidence="2">SL10</strain>
    </source>
</reference>
<feature type="compositionally biased region" description="Basic and acidic residues" evidence="1">
    <location>
        <begin position="214"/>
        <end position="228"/>
    </location>
</feature>
<sequence length="393" mass="41370">MVERWPADEGGRRHRRFFLPPPAAAQGVEKVTAEFARSMRSSATRRSGMDPINLKSKWLSRGKVLQWGSTAEARGARNPADDGEPVALEPDELCYLGADAVLAGVDSEAELDVGLDGVVAVVQEVVGAVAVRPGEQGVGGDDAGAGEQGGGDGRGLDLAMVRSLNGVRVADEILRLVPDAAAFHTTLRCVKELTSCSEDSTAPRRRIIRRRLAASKEPRLQRQREREAISAAAASTPRISGRRGQRERSGGEDIDRPAPHPANASVSMRFVLGGDAAAETRDSKLGGGKRARLRMGSGGADDSAPLGLIVVGGSGRGRRSPLIGDGGHGHRATVRGGGVAPPASRRSSAITDRTRGTRRPASSRLPEPARRHRGAAVAGRTTLRSRAPPPVRE</sequence>
<dbReference type="HOGENOM" id="CLU_068827_0_0_1"/>
<name>A0A0E0J5H4_ORYNI</name>
<dbReference type="Proteomes" id="UP000006591">
    <property type="component" value="Chromosome 11"/>
</dbReference>
<proteinExistence type="predicted"/>
<dbReference type="Gene3D" id="3.30.460.10">
    <property type="entry name" value="Beta Polymerase, domain 2"/>
    <property type="match status" value="1"/>
</dbReference>
<feature type="region of interest" description="Disordered" evidence="1">
    <location>
        <begin position="212"/>
        <end position="264"/>
    </location>
</feature>
<feature type="region of interest" description="Disordered" evidence="1">
    <location>
        <begin position="322"/>
        <end position="393"/>
    </location>
</feature>
<dbReference type="EnsemblPlants" id="ONIVA11G22990.1">
    <property type="protein sequence ID" value="ONIVA11G22990.1"/>
    <property type="gene ID" value="ONIVA11G22990"/>
</dbReference>
<feature type="region of interest" description="Disordered" evidence="1">
    <location>
        <begin position="280"/>
        <end position="301"/>
    </location>
</feature>
<evidence type="ECO:0000256" key="1">
    <source>
        <dbReference type="SAM" id="MobiDB-lite"/>
    </source>
</evidence>
<organism evidence="2">
    <name type="scientific">Oryza nivara</name>
    <name type="common">Indian wild rice</name>
    <name type="synonym">Oryza sativa f. spontanea</name>
    <dbReference type="NCBI Taxonomy" id="4536"/>
    <lineage>
        <taxon>Eukaryota</taxon>
        <taxon>Viridiplantae</taxon>
        <taxon>Streptophyta</taxon>
        <taxon>Embryophyta</taxon>
        <taxon>Tracheophyta</taxon>
        <taxon>Spermatophyta</taxon>
        <taxon>Magnoliopsida</taxon>
        <taxon>Liliopsida</taxon>
        <taxon>Poales</taxon>
        <taxon>Poaceae</taxon>
        <taxon>BOP clade</taxon>
        <taxon>Oryzoideae</taxon>
        <taxon>Oryzeae</taxon>
        <taxon>Oryzinae</taxon>
        <taxon>Oryza</taxon>
    </lineage>
</organism>
<evidence type="ECO:0000313" key="2">
    <source>
        <dbReference type="EnsemblPlants" id="ONIVA11G22990.1"/>
    </source>
</evidence>
<dbReference type="Gene3D" id="1.10.1410.10">
    <property type="match status" value="1"/>
</dbReference>
<dbReference type="AlphaFoldDB" id="A0A0E0J5H4"/>
<accession>A0A0E0J5H4</accession>
<dbReference type="InterPro" id="IPR043519">
    <property type="entry name" value="NT_sf"/>
</dbReference>
<evidence type="ECO:0000313" key="3">
    <source>
        <dbReference type="Proteomes" id="UP000006591"/>
    </source>
</evidence>
<protein>
    <submittedName>
        <fullName evidence="2">Uncharacterized protein</fullName>
    </submittedName>
</protein>
<dbReference type="Gramene" id="ONIVA11G22990.1">
    <property type="protein sequence ID" value="ONIVA11G22990.1"/>
    <property type="gene ID" value="ONIVA11G22990"/>
</dbReference>